<dbReference type="Proteomes" id="UP000824081">
    <property type="component" value="Unassembled WGS sequence"/>
</dbReference>
<comment type="caution">
    <text evidence="4">The sequence shown here is derived from an EMBL/GenBank/DDBJ whole genome shotgun (WGS) entry which is preliminary data.</text>
</comment>
<dbReference type="AlphaFoldDB" id="A0A9D1ME26"/>
<dbReference type="CDD" id="cd06471">
    <property type="entry name" value="ACD_LpsHSP_like"/>
    <property type="match status" value="1"/>
</dbReference>
<proteinExistence type="inferred from homology"/>
<dbReference type="InterPro" id="IPR008978">
    <property type="entry name" value="HSP20-like_chaperone"/>
</dbReference>
<dbReference type="EMBL" id="DVMZ01000008">
    <property type="protein sequence ID" value="HIU58526.1"/>
    <property type="molecule type" value="Genomic_DNA"/>
</dbReference>
<dbReference type="InterPro" id="IPR031107">
    <property type="entry name" value="Small_HSP"/>
</dbReference>
<name>A0A9D1ME26_9FIRM</name>
<reference evidence="4" key="2">
    <citation type="journal article" date="2021" name="PeerJ">
        <title>Extensive microbial diversity within the chicken gut microbiome revealed by metagenomics and culture.</title>
        <authorList>
            <person name="Gilroy R."/>
            <person name="Ravi A."/>
            <person name="Getino M."/>
            <person name="Pursley I."/>
            <person name="Horton D.L."/>
            <person name="Alikhan N.F."/>
            <person name="Baker D."/>
            <person name="Gharbi K."/>
            <person name="Hall N."/>
            <person name="Watson M."/>
            <person name="Adriaenssens E.M."/>
            <person name="Foster-Nyarko E."/>
            <person name="Jarju S."/>
            <person name="Secka A."/>
            <person name="Antonio M."/>
            <person name="Oren A."/>
            <person name="Chaudhuri R.R."/>
            <person name="La Ragione R."/>
            <person name="Hildebrand F."/>
            <person name="Pallen M.J."/>
        </authorList>
    </citation>
    <scope>NUCLEOTIDE SEQUENCE</scope>
    <source>
        <strain evidence="4">11687</strain>
    </source>
</reference>
<evidence type="ECO:0000256" key="2">
    <source>
        <dbReference type="RuleBase" id="RU003616"/>
    </source>
</evidence>
<dbReference type="SUPFAM" id="SSF49764">
    <property type="entry name" value="HSP20-like chaperones"/>
    <property type="match status" value="1"/>
</dbReference>
<evidence type="ECO:0000313" key="5">
    <source>
        <dbReference type="Proteomes" id="UP000824081"/>
    </source>
</evidence>
<comment type="similarity">
    <text evidence="1 2">Belongs to the small heat shock protein (HSP20) family.</text>
</comment>
<protein>
    <submittedName>
        <fullName evidence="4">Hsp20/alpha crystallin family protein</fullName>
    </submittedName>
</protein>
<dbReference type="Gene3D" id="2.60.40.790">
    <property type="match status" value="1"/>
</dbReference>
<accession>A0A9D1ME26</accession>
<evidence type="ECO:0000256" key="1">
    <source>
        <dbReference type="PROSITE-ProRule" id="PRU00285"/>
    </source>
</evidence>
<evidence type="ECO:0000259" key="3">
    <source>
        <dbReference type="PROSITE" id="PS01031"/>
    </source>
</evidence>
<dbReference type="Pfam" id="PF00011">
    <property type="entry name" value="HSP20"/>
    <property type="match status" value="1"/>
</dbReference>
<dbReference type="PANTHER" id="PTHR11527">
    <property type="entry name" value="HEAT-SHOCK PROTEIN 20 FAMILY MEMBER"/>
    <property type="match status" value="1"/>
</dbReference>
<organism evidence="4 5">
    <name type="scientific">Candidatus Scatosoma pullistercoris</name>
    <dbReference type="NCBI Taxonomy" id="2840934"/>
    <lineage>
        <taxon>Bacteria</taxon>
        <taxon>Bacillati</taxon>
        <taxon>Bacillota</taxon>
        <taxon>Clostridia</taxon>
        <taxon>Candidatus Scatosoma</taxon>
    </lineage>
</organism>
<feature type="domain" description="SHSP" evidence="3">
    <location>
        <begin position="22"/>
        <end position="136"/>
    </location>
</feature>
<evidence type="ECO:0000313" key="4">
    <source>
        <dbReference type="EMBL" id="HIU58526.1"/>
    </source>
</evidence>
<dbReference type="InterPro" id="IPR002068">
    <property type="entry name" value="A-crystallin/Hsp20_dom"/>
</dbReference>
<gene>
    <name evidence="4" type="ORF">IAC57_00345</name>
</gene>
<sequence length="136" mass="15686">MKYLTSDSLNSLFKPFSGWFDNNYSASVMRTDVRSNDKEYTLSIDLPGVDKNNIEISLQDGYLTVQAVRHSEESEKDEKSNYVFRERTYGRMSRSFYVGEGVKEESVKAKYDNGILTVIVPKYNEEEKALKKIAIE</sequence>
<reference evidence="4" key="1">
    <citation type="submission" date="2020-10" db="EMBL/GenBank/DDBJ databases">
        <authorList>
            <person name="Gilroy R."/>
        </authorList>
    </citation>
    <scope>NUCLEOTIDE SEQUENCE</scope>
    <source>
        <strain evidence="4">11687</strain>
    </source>
</reference>
<dbReference type="PROSITE" id="PS01031">
    <property type="entry name" value="SHSP"/>
    <property type="match status" value="1"/>
</dbReference>